<protein>
    <recommendedName>
        <fullName evidence="1">CinA-like protein</fullName>
    </recommendedName>
</protein>
<dbReference type="EMBL" id="WJJP01000176">
    <property type="protein sequence ID" value="MBD3324049.1"/>
    <property type="molecule type" value="Genomic_DNA"/>
</dbReference>
<dbReference type="InterPro" id="IPR041424">
    <property type="entry name" value="CinA_KH"/>
</dbReference>
<dbReference type="PIRSF" id="PIRSF006728">
    <property type="entry name" value="CinA"/>
    <property type="match status" value="1"/>
</dbReference>
<dbReference type="InterPro" id="IPR036653">
    <property type="entry name" value="CinA-like_C"/>
</dbReference>
<dbReference type="Gene3D" id="3.40.980.10">
    <property type="entry name" value="MoaB/Mog-like domain"/>
    <property type="match status" value="1"/>
</dbReference>
<comment type="caution">
    <text evidence="3">The sequence shown here is derived from an EMBL/GenBank/DDBJ whole genome shotgun (WGS) entry which is preliminary data.</text>
</comment>
<accession>A0A9D5JTY4</accession>
<organism evidence="3 4">
    <name type="scientific">candidate division KSB3 bacterium</name>
    <dbReference type="NCBI Taxonomy" id="2044937"/>
    <lineage>
        <taxon>Bacteria</taxon>
        <taxon>candidate division KSB3</taxon>
    </lineage>
</organism>
<dbReference type="PANTHER" id="PTHR13939">
    <property type="entry name" value="NICOTINAMIDE-NUCLEOTIDE AMIDOHYDROLASE PNCC"/>
    <property type="match status" value="1"/>
</dbReference>
<dbReference type="PANTHER" id="PTHR13939:SF0">
    <property type="entry name" value="NMN AMIDOHYDROLASE-LIKE PROTEIN YFAY"/>
    <property type="match status" value="1"/>
</dbReference>
<dbReference type="Pfam" id="PF02464">
    <property type="entry name" value="CinA"/>
    <property type="match status" value="1"/>
</dbReference>
<gene>
    <name evidence="3" type="ORF">GF339_05655</name>
</gene>
<dbReference type="HAMAP" id="MF_00226_B">
    <property type="entry name" value="CinA_B"/>
    <property type="match status" value="1"/>
</dbReference>
<dbReference type="SUPFAM" id="SSF53218">
    <property type="entry name" value="Molybdenum cofactor biosynthesis proteins"/>
    <property type="match status" value="1"/>
</dbReference>
<name>A0A9D5JTY4_9BACT</name>
<evidence type="ECO:0000256" key="1">
    <source>
        <dbReference type="HAMAP-Rule" id="MF_00226"/>
    </source>
</evidence>
<dbReference type="Pfam" id="PF18146">
    <property type="entry name" value="CinA_KH"/>
    <property type="match status" value="1"/>
</dbReference>
<dbReference type="InterPro" id="IPR008136">
    <property type="entry name" value="CinA_C"/>
</dbReference>
<proteinExistence type="inferred from homology"/>
<dbReference type="InterPro" id="IPR036425">
    <property type="entry name" value="MoaB/Mog-like_dom_sf"/>
</dbReference>
<dbReference type="InterPro" id="IPR008135">
    <property type="entry name" value="Competence-induced_CinA"/>
</dbReference>
<dbReference type="Pfam" id="PF00994">
    <property type="entry name" value="MoCF_biosynth"/>
    <property type="match status" value="1"/>
</dbReference>
<dbReference type="Gene3D" id="3.90.950.20">
    <property type="entry name" value="CinA-like"/>
    <property type="match status" value="1"/>
</dbReference>
<feature type="domain" description="MoaB/Mog" evidence="2">
    <location>
        <begin position="4"/>
        <end position="154"/>
    </location>
</feature>
<dbReference type="Proteomes" id="UP000649604">
    <property type="component" value="Unassembled WGS sequence"/>
</dbReference>
<evidence type="ECO:0000259" key="2">
    <source>
        <dbReference type="SMART" id="SM00852"/>
    </source>
</evidence>
<reference evidence="3" key="1">
    <citation type="submission" date="2019-11" db="EMBL/GenBank/DDBJ databases">
        <title>Microbial mats filling the niche in hypersaline microbial mats.</title>
        <authorList>
            <person name="Wong H.L."/>
            <person name="Macleod F.I."/>
            <person name="White R.A. III"/>
            <person name="Burns B.P."/>
        </authorList>
    </citation>
    <scope>NUCLEOTIDE SEQUENCE</scope>
    <source>
        <strain evidence="3">Rbin_158</strain>
    </source>
</reference>
<dbReference type="SUPFAM" id="SSF142433">
    <property type="entry name" value="CinA-like"/>
    <property type="match status" value="1"/>
</dbReference>
<dbReference type="SMART" id="SM00852">
    <property type="entry name" value="MoCF_biosynth"/>
    <property type="match status" value="1"/>
</dbReference>
<evidence type="ECO:0000313" key="4">
    <source>
        <dbReference type="Proteomes" id="UP000649604"/>
    </source>
</evidence>
<comment type="similarity">
    <text evidence="1">Belongs to the CinA family.</text>
</comment>
<sequence length="415" mass="45425">MPVEIISVGSEFIIQDYRNTEIATIAYRLLEIGIEVDHVSSVSDQESRLEEILRQAIKRSTLIFVLSNVNSGEYDTTKKLLTRILKKRLVLNYRILDGIRNQYELQGDTMPRTAEKLALVPNDAEILESETGTVPGFLFSLDTTHVILLPDNTADIDTMLKTYVLPRLDPKTFHSGAVKGCIIKACGLATATVKEWLKGIRRDNWRQTITYAADGEETSIIVTVRGTMQRDVELKLETLSAQIRKKLGNYVYGSGSQTLEGVLGACLKDRNDTLAVAESCTGGLIAHKLTNVPGSSAYFDRGVVCYSNDAKMSLLDVSPNIIEEHGAVSAETAIAMAEGVRWISQTSYGLAVTGIAGPSGGTPEKPVGLVYIALASASQKTQCHRKYFSGNRGEIKARTAQSALDMLRHHVLTES</sequence>
<dbReference type="InterPro" id="IPR001453">
    <property type="entry name" value="MoaB/Mog_dom"/>
</dbReference>
<evidence type="ECO:0000313" key="3">
    <source>
        <dbReference type="EMBL" id="MBD3324049.1"/>
    </source>
</evidence>
<dbReference type="NCBIfam" id="TIGR00199">
    <property type="entry name" value="PncC_domain"/>
    <property type="match status" value="1"/>
</dbReference>
<dbReference type="AlphaFoldDB" id="A0A9D5JTY4"/>
<dbReference type="InterPro" id="IPR050101">
    <property type="entry name" value="CinA"/>
</dbReference>